<feature type="compositionally biased region" description="Acidic residues" evidence="12">
    <location>
        <begin position="139"/>
        <end position="161"/>
    </location>
</feature>
<evidence type="ECO:0000313" key="14">
    <source>
        <dbReference type="EMBL" id="GMH87452.1"/>
    </source>
</evidence>
<feature type="transmembrane region" description="Helical" evidence="11">
    <location>
        <begin position="294"/>
        <end position="314"/>
    </location>
</feature>
<comment type="function">
    <text evidence="11">Serine protease involved in intramembrane proteolysis.</text>
</comment>
<feature type="region of interest" description="Disordered" evidence="12">
    <location>
        <begin position="1"/>
        <end position="188"/>
    </location>
</feature>
<evidence type="ECO:0000256" key="6">
    <source>
        <dbReference type="ARBA" id="ARBA00022692"/>
    </source>
</evidence>
<dbReference type="AlphaFoldDB" id="A0A9W7EQV6"/>
<dbReference type="Pfam" id="PF01694">
    <property type="entry name" value="Rhomboid"/>
    <property type="match status" value="1"/>
</dbReference>
<dbReference type="InterPro" id="IPR035952">
    <property type="entry name" value="Rhomboid-like_sf"/>
</dbReference>
<evidence type="ECO:0000313" key="15">
    <source>
        <dbReference type="Proteomes" id="UP001165085"/>
    </source>
</evidence>
<keyword evidence="5 11" id="KW-0645">Protease</keyword>
<dbReference type="GO" id="GO:0016020">
    <property type="term" value="C:membrane"/>
    <property type="evidence" value="ECO:0007669"/>
    <property type="project" value="UniProtKB-SubCell"/>
</dbReference>
<feature type="compositionally biased region" description="Low complexity" evidence="12">
    <location>
        <begin position="93"/>
        <end position="106"/>
    </location>
</feature>
<evidence type="ECO:0000256" key="8">
    <source>
        <dbReference type="ARBA" id="ARBA00022825"/>
    </source>
</evidence>
<keyword evidence="7 11" id="KW-0378">Hydrolase</keyword>
<dbReference type="Proteomes" id="UP001165085">
    <property type="component" value="Unassembled WGS sequence"/>
</dbReference>
<dbReference type="SUPFAM" id="SSF144091">
    <property type="entry name" value="Rhomboid-like"/>
    <property type="match status" value="1"/>
</dbReference>
<evidence type="ECO:0000256" key="11">
    <source>
        <dbReference type="RuleBase" id="RU362115"/>
    </source>
</evidence>
<feature type="transmembrane region" description="Helical" evidence="11">
    <location>
        <begin position="404"/>
        <end position="423"/>
    </location>
</feature>
<feature type="compositionally biased region" description="Polar residues" evidence="12">
    <location>
        <begin position="33"/>
        <end position="54"/>
    </location>
</feature>
<keyword evidence="6 11" id="KW-0812">Transmembrane</keyword>
<feature type="transmembrane region" description="Helical" evidence="11">
    <location>
        <begin position="326"/>
        <end position="344"/>
    </location>
</feature>
<evidence type="ECO:0000259" key="13">
    <source>
        <dbReference type="Pfam" id="PF01694"/>
    </source>
</evidence>
<protein>
    <recommendedName>
        <fullName evidence="4">rhomboid protease</fullName>
        <ecNumber evidence="4">3.4.21.105</ecNumber>
    </recommendedName>
</protein>
<dbReference type="EMBL" id="BRXY01000329">
    <property type="protein sequence ID" value="GMH87452.1"/>
    <property type="molecule type" value="Genomic_DNA"/>
</dbReference>
<proteinExistence type="inferred from homology"/>
<dbReference type="PANTHER" id="PTHR22936">
    <property type="entry name" value="RHOMBOID-RELATED"/>
    <property type="match status" value="1"/>
</dbReference>
<evidence type="ECO:0000256" key="10">
    <source>
        <dbReference type="ARBA" id="ARBA00023136"/>
    </source>
</evidence>
<feature type="compositionally biased region" description="Low complexity" evidence="12">
    <location>
        <begin position="71"/>
        <end position="81"/>
    </location>
</feature>
<feature type="transmembrane region" description="Helical" evidence="11">
    <location>
        <begin position="444"/>
        <end position="465"/>
    </location>
</feature>
<dbReference type="InterPro" id="IPR002610">
    <property type="entry name" value="Peptidase_S54_rhomboid-like"/>
</dbReference>
<dbReference type="EC" id="3.4.21.105" evidence="4"/>
<evidence type="ECO:0000256" key="1">
    <source>
        <dbReference type="ARBA" id="ARBA00000156"/>
    </source>
</evidence>
<feature type="domain" description="Peptidase S54 rhomboid" evidence="13">
    <location>
        <begin position="285"/>
        <end position="420"/>
    </location>
</feature>
<evidence type="ECO:0000256" key="7">
    <source>
        <dbReference type="ARBA" id="ARBA00022801"/>
    </source>
</evidence>
<sequence>MASEKTSSRASSIGSASFALPPQGEERDDFDANNISSGFEMTNPFYSGDSSVQSGGVPKKKANLLPAGAKNSSSNSSSSSPRNRRGSAMVIATSSSSSGSGKQTSKVIKKHASSHSFMFQPVPRKAVMAARKTLRQDEDKDEDEDQGSSSFEEGEEGDIENSGDAAVPKGGGSPLAMRQNMKKAQSKKMMSALQTQPSDDGEIYAVFESEHRPYFIYSTIIICCFIMLLELYMNSFDRDLKVNPCPVQFWKFCFESPSENPFFGPSSTTLLKMGAKTGKTIVIDEQFKRLFTCMYLHGGVLHLGFNMMALLSMGKGIEESYGTVKVGLIYIMAGLFGSIMSTIFTPEQVGVGASGAIFGLFGAGWGDLIQNWDLYDSPLGTLISLAIGTLFNLGIGTAPLLDNFAHFFGFVMGMIMSLGLLVVERQTSSGRHVDMRCWHIALEFLPVIMVPFSMVIGLGVLYSGVSGHEVCSSCTSINCIPFPWGCDVHIPGECMWDCSTCGSVEGLEADLQEGGTAYNSTVILRCPLLSDWTKTEIETITLKEQDVTNFDLVNWLIPKCKVHCTDAFI</sequence>
<keyword evidence="8 11" id="KW-0720">Serine protease</keyword>
<feature type="transmembrane region" description="Helical" evidence="11">
    <location>
        <begin position="350"/>
        <end position="368"/>
    </location>
</feature>
<gene>
    <name evidence="14" type="ORF">TrST_g12958</name>
</gene>
<evidence type="ECO:0000256" key="2">
    <source>
        <dbReference type="ARBA" id="ARBA00004141"/>
    </source>
</evidence>
<dbReference type="Gene3D" id="1.20.1540.10">
    <property type="entry name" value="Rhomboid-like"/>
    <property type="match status" value="1"/>
</dbReference>
<comment type="similarity">
    <text evidence="3 11">Belongs to the peptidase S54 family.</text>
</comment>
<feature type="transmembrane region" description="Helical" evidence="11">
    <location>
        <begin position="214"/>
        <end position="233"/>
    </location>
</feature>
<dbReference type="PANTHER" id="PTHR22936:SF69">
    <property type="entry name" value="RHOMBOID-LIKE PROTEIN"/>
    <property type="match status" value="1"/>
</dbReference>
<dbReference type="InterPro" id="IPR022764">
    <property type="entry name" value="Peptidase_S54_rhomboid_dom"/>
</dbReference>
<feature type="transmembrane region" description="Helical" evidence="11">
    <location>
        <begin position="380"/>
        <end position="398"/>
    </location>
</feature>
<evidence type="ECO:0000256" key="9">
    <source>
        <dbReference type="ARBA" id="ARBA00022989"/>
    </source>
</evidence>
<comment type="caution">
    <text evidence="14">The sequence shown here is derived from an EMBL/GenBank/DDBJ whole genome shotgun (WGS) entry which is preliminary data.</text>
</comment>
<keyword evidence="15" id="KW-1185">Reference proteome</keyword>
<evidence type="ECO:0000256" key="12">
    <source>
        <dbReference type="SAM" id="MobiDB-lite"/>
    </source>
</evidence>
<organism evidence="14 15">
    <name type="scientific">Triparma strigata</name>
    <dbReference type="NCBI Taxonomy" id="1606541"/>
    <lineage>
        <taxon>Eukaryota</taxon>
        <taxon>Sar</taxon>
        <taxon>Stramenopiles</taxon>
        <taxon>Ochrophyta</taxon>
        <taxon>Bolidophyceae</taxon>
        <taxon>Parmales</taxon>
        <taxon>Triparmaceae</taxon>
        <taxon>Triparma</taxon>
    </lineage>
</organism>
<reference evidence="15" key="1">
    <citation type="journal article" date="2023" name="Commun. Biol.">
        <title>Genome analysis of Parmales, the sister group of diatoms, reveals the evolutionary specialization of diatoms from phago-mixotrophs to photoautotrophs.</title>
        <authorList>
            <person name="Ban H."/>
            <person name="Sato S."/>
            <person name="Yoshikawa S."/>
            <person name="Yamada K."/>
            <person name="Nakamura Y."/>
            <person name="Ichinomiya M."/>
            <person name="Sato N."/>
            <person name="Blanc-Mathieu R."/>
            <person name="Endo H."/>
            <person name="Kuwata A."/>
            <person name="Ogata H."/>
        </authorList>
    </citation>
    <scope>NUCLEOTIDE SEQUENCE [LARGE SCALE GENOMIC DNA]</scope>
    <source>
        <strain evidence="15">NIES 3701</strain>
    </source>
</reference>
<dbReference type="OrthoDB" id="418595at2759"/>
<evidence type="ECO:0000256" key="5">
    <source>
        <dbReference type="ARBA" id="ARBA00022670"/>
    </source>
</evidence>
<feature type="compositionally biased region" description="Low complexity" evidence="12">
    <location>
        <begin position="8"/>
        <end position="19"/>
    </location>
</feature>
<keyword evidence="10 11" id="KW-0472">Membrane</keyword>
<accession>A0A9W7EQV6</accession>
<name>A0A9W7EQV6_9STRA</name>
<dbReference type="GO" id="GO:0004252">
    <property type="term" value="F:serine-type endopeptidase activity"/>
    <property type="evidence" value="ECO:0007669"/>
    <property type="project" value="InterPro"/>
</dbReference>
<evidence type="ECO:0000256" key="4">
    <source>
        <dbReference type="ARBA" id="ARBA00013039"/>
    </source>
</evidence>
<keyword evidence="9 11" id="KW-1133">Transmembrane helix</keyword>
<evidence type="ECO:0000256" key="3">
    <source>
        <dbReference type="ARBA" id="ARBA00009045"/>
    </source>
</evidence>
<dbReference type="GO" id="GO:0006508">
    <property type="term" value="P:proteolysis"/>
    <property type="evidence" value="ECO:0007669"/>
    <property type="project" value="UniProtKB-KW"/>
</dbReference>
<comment type="subcellular location">
    <subcellularLocation>
        <location evidence="2 11">Membrane</location>
        <topology evidence="2 11">Multi-pass membrane protein</topology>
    </subcellularLocation>
</comment>
<comment type="catalytic activity">
    <reaction evidence="1 11">
        <text>Cleaves type-1 transmembrane domains using a catalytic dyad composed of serine and histidine that are contributed by different transmembrane domains.</text>
        <dbReference type="EC" id="3.4.21.105"/>
    </reaction>
</comment>